<evidence type="ECO:0000256" key="6">
    <source>
        <dbReference type="ARBA" id="ARBA00022968"/>
    </source>
</evidence>
<dbReference type="GO" id="GO:0004573">
    <property type="term" value="F:Glc3Man9GlcNAc2 oligosaccharide glucosidase activity"/>
    <property type="evidence" value="ECO:0007669"/>
    <property type="project" value="UniProtKB-UniRule"/>
</dbReference>
<evidence type="ECO:0000256" key="7">
    <source>
        <dbReference type="ARBA" id="ARBA00022989"/>
    </source>
</evidence>
<dbReference type="Pfam" id="PF03200">
    <property type="entry name" value="Glyco_hydro_63"/>
    <property type="match status" value="1"/>
</dbReference>
<proteinExistence type="inferred from homology"/>
<keyword evidence="9" id="KW-0325">Glycoprotein</keyword>
<evidence type="ECO:0000256" key="3">
    <source>
        <dbReference type="ARBA" id="ARBA00022692"/>
    </source>
</evidence>
<dbReference type="PANTHER" id="PTHR10412:SF11">
    <property type="entry name" value="MANNOSYL-OLIGOSACCHARIDE GLUCOSIDASE"/>
    <property type="match status" value="1"/>
</dbReference>
<evidence type="ECO:0000256" key="11">
    <source>
        <dbReference type="ARBA" id="ARBA00038888"/>
    </source>
</evidence>
<dbReference type="Gene3D" id="1.50.10.10">
    <property type="match status" value="1"/>
</dbReference>
<keyword evidence="7" id="KW-1133">Transmembrane helix</keyword>
<organism evidence="16">
    <name type="scientific">Spongospora subterranea</name>
    <dbReference type="NCBI Taxonomy" id="70186"/>
    <lineage>
        <taxon>Eukaryota</taxon>
        <taxon>Sar</taxon>
        <taxon>Rhizaria</taxon>
        <taxon>Endomyxa</taxon>
        <taxon>Phytomyxea</taxon>
        <taxon>Plasmodiophorida</taxon>
        <taxon>Plasmodiophoridae</taxon>
        <taxon>Spongospora</taxon>
    </lineage>
</organism>
<evidence type="ECO:0000256" key="13">
    <source>
        <dbReference type="SAM" id="SignalP"/>
    </source>
</evidence>
<evidence type="ECO:0000259" key="15">
    <source>
        <dbReference type="Pfam" id="PF16923"/>
    </source>
</evidence>
<feature type="domain" description="Glycosyl hydrolase family 63 C-terminal" evidence="14">
    <location>
        <begin position="319"/>
        <end position="785"/>
    </location>
</feature>
<name>A0A0H5R612_9EUKA</name>
<dbReference type="GO" id="GO:0009311">
    <property type="term" value="P:oligosaccharide metabolic process"/>
    <property type="evidence" value="ECO:0007669"/>
    <property type="project" value="UniProtKB-UniRule"/>
</dbReference>
<keyword evidence="8" id="KW-0472">Membrane</keyword>
<dbReference type="InterPro" id="IPR012341">
    <property type="entry name" value="6hp_glycosidase-like_sf"/>
</dbReference>
<protein>
    <recommendedName>
        <fullName evidence="11 12">Mannosyl-oligosaccharide glucosidase</fullName>
        <ecNumber evidence="11 12">3.2.1.106</ecNumber>
    </recommendedName>
</protein>
<dbReference type="Pfam" id="PF16923">
    <property type="entry name" value="Glyco_hydro_63N"/>
    <property type="match status" value="1"/>
</dbReference>
<evidence type="ECO:0000256" key="9">
    <source>
        <dbReference type="ARBA" id="ARBA00023180"/>
    </source>
</evidence>
<dbReference type="SUPFAM" id="SSF48208">
    <property type="entry name" value="Six-hairpin glycosidases"/>
    <property type="match status" value="1"/>
</dbReference>
<keyword evidence="10 12" id="KW-0326">Glycosidase</keyword>
<evidence type="ECO:0000256" key="2">
    <source>
        <dbReference type="ARBA" id="ARBA00010833"/>
    </source>
</evidence>
<keyword evidence="13" id="KW-0732">Signal</keyword>
<comment type="function">
    <text evidence="12">Cleaves the distal alpha 1,2-linked glucose residue from the Glc(3)Man(9)GlcNAc(2) oligosaccharide precursor.</text>
</comment>
<feature type="signal peptide" evidence="13">
    <location>
        <begin position="1"/>
        <end position="25"/>
    </location>
</feature>
<dbReference type="GO" id="GO:0005789">
    <property type="term" value="C:endoplasmic reticulum membrane"/>
    <property type="evidence" value="ECO:0007669"/>
    <property type="project" value="UniProtKB-SubCell"/>
</dbReference>
<evidence type="ECO:0000256" key="1">
    <source>
        <dbReference type="ARBA" id="ARBA00004648"/>
    </source>
</evidence>
<evidence type="ECO:0000256" key="5">
    <source>
        <dbReference type="ARBA" id="ARBA00022824"/>
    </source>
</evidence>
<dbReference type="Gene3D" id="2.70.98.110">
    <property type="entry name" value="Glycosyl hydrolase family 63, N-terminal domain"/>
    <property type="match status" value="1"/>
</dbReference>
<accession>A0A0H5R612</accession>
<feature type="domain" description="Glycosyl hydrolase family 63 N-terminal" evidence="15">
    <location>
        <begin position="29"/>
        <end position="232"/>
    </location>
</feature>
<keyword evidence="5 12" id="KW-0256">Endoplasmic reticulum</keyword>
<dbReference type="PANTHER" id="PTHR10412">
    <property type="entry name" value="MANNOSYL-OLIGOSACCHARIDE GLUCOSIDASE"/>
    <property type="match status" value="1"/>
</dbReference>
<feature type="chain" id="PRO_5005223899" description="Mannosyl-oligosaccharide glucosidase" evidence="13">
    <location>
        <begin position="26"/>
        <end position="787"/>
    </location>
</feature>
<dbReference type="AlphaFoldDB" id="A0A0H5R612"/>
<dbReference type="InterPro" id="IPR038518">
    <property type="entry name" value="Glyco_hydro_63N_sf"/>
</dbReference>
<dbReference type="InterPro" id="IPR031631">
    <property type="entry name" value="Glyco_hydro_63N"/>
</dbReference>
<sequence>MGDMTRIYVISILLITAALPITVNARQTWGTYRPGIYAGVKARVPDSPLFGIMFSNADMMDGYNHIRHDCDDRDQMQGFGYEFHDGVQAAVQHLPDLFTGVNLTTSFVQVPGSGWVLRISGKKLPSSTISSMNLFWYITLQSRRHSIIPFDGYIGDHHTHFSGDFGEIGKYNISTSSIGNSHPVIPNFDRPGEIHLNQPYFSSAVLPSESFWDVKEHVRQSMQSSITSLVQQRLKFLRRKYKSENAIRERMGSKTFSVPSDDDMLSQIDDADLFATLSNDVNSNATVVYAQHIFSLPFEIDIACVPSSDGQPESPLLSQSFVSDLIEEKRNEFKIKMEQCFNLTAKGFSESDRRVAQSALSDLIGSIGYFHGRSIQSDPITGNSLLAEEASLIAVAPSRSFFPRGFLWDEGFQQLLLSRYDFDQSLEILESWIDLIQNSGWLPREQILGEEARARVPHKFQTQDPRVANPPTLLIAIQQLIRLSSGRDMQMSSVDSPDNLKQVRPVPNSALASFLERIYPKLLLLTSWFLRTQKGHQLKSFRWQGCTPGHCLASGFDDIPRPNVVLHQAHVDLHSWVIYLLDTMTMIAEIVGDDSNSQKLEQMSSELKKAMDHIHWDPIRKIYADVYQPNSTDSDVYTFSDHIGYHTLIPFCLGQIPSTSPKLQSILQILADPEIFWTNYGITSLSMKDDLFGKDENYWRGPIWININYMIVSSLHSYGYDQDGPYASTARDLYTRLRSNLIANIIRVHSETGYFWEQYNHNTGNGQRTHPFTGWTTLVLLMMAEKY</sequence>
<dbReference type="InterPro" id="IPR031335">
    <property type="entry name" value="Glyco_hydro_63_C"/>
</dbReference>
<keyword evidence="6" id="KW-0735">Signal-anchor</keyword>
<comment type="subcellular location">
    <subcellularLocation>
        <location evidence="1 12">Endoplasmic reticulum membrane</location>
        <topology evidence="1 12">Single-pass type II membrane protein</topology>
    </subcellularLocation>
</comment>
<keyword evidence="4 12" id="KW-0378">Hydrolase</keyword>
<comment type="catalytic activity">
    <reaction evidence="12">
        <text>N(4)-(alpha-D-Glc-(1-&gt;2)-alpha-D-Glc-(1-&gt;3)-alpha-D-Glc-(1-&gt;3)-alpha-D-Man-(1-&gt;2)-alpha-D-Man-(1-&gt;2)-alpha-D-Man-(1-&gt;3)-[alpha-D-Man-(1-&gt;2)-alpha-D-Man-(1-&gt;3)-[alpha-D-Man-(1-&gt;2)-alpha-D-Man-(1-&gt;6)]-alpha-D-Man-(1-&gt;6)]-beta-D-Man-(1-&gt;4)-beta-D-GlcNAc-(1-&gt;4)-beta-D-GlcNAc)-L-asparaginyl-[protein] + H2O = N(4)-(alpha-D-Glc-(1-&gt;3)-alpha-D-Glc-(1-&gt;3)-alpha-D-Man-(1-&gt;2)-alpha-D-Man-(1-&gt;2)-alpha-D-Man-(1-&gt;3)-[alpha-D-Man-(1-&gt;2)-alpha-D-Man-(1-&gt;3)-[alpha-D-Man-(1-&gt;2)-alpha-D-Man-(1-&gt;6)]-alpha-D-Man-(1-&gt;6)]-beta-D-Man-(1-&gt;4)-beta-D-GlcNAc-(1-&gt;4)-beta-D-GlcNAc)-L-asparaginyl-[protein] + beta-D-glucose</text>
        <dbReference type="Rhea" id="RHEA:55988"/>
        <dbReference type="Rhea" id="RHEA-COMP:12806"/>
        <dbReference type="Rhea" id="RHEA-COMP:14355"/>
        <dbReference type="ChEBI" id="CHEBI:15377"/>
        <dbReference type="ChEBI" id="CHEBI:15903"/>
        <dbReference type="ChEBI" id="CHEBI:59082"/>
        <dbReference type="ChEBI" id="CHEBI:132537"/>
        <dbReference type="EC" id="3.2.1.106"/>
    </reaction>
</comment>
<evidence type="ECO:0000313" key="16">
    <source>
        <dbReference type="EMBL" id="CRZ09595.1"/>
    </source>
</evidence>
<evidence type="ECO:0000256" key="8">
    <source>
        <dbReference type="ARBA" id="ARBA00023136"/>
    </source>
</evidence>
<evidence type="ECO:0000256" key="10">
    <source>
        <dbReference type="ARBA" id="ARBA00023295"/>
    </source>
</evidence>
<evidence type="ECO:0000259" key="14">
    <source>
        <dbReference type="Pfam" id="PF03200"/>
    </source>
</evidence>
<dbReference type="EC" id="3.2.1.106" evidence="11 12"/>
<comment type="similarity">
    <text evidence="2 12">Belongs to the glycosyl hydrolase 63 family.</text>
</comment>
<dbReference type="GO" id="GO:0006487">
    <property type="term" value="P:protein N-linked glycosylation"/>
    <property type="evidence" value="ECO:0007669"/>
    <property type="project" value="UniProtKB-UniRule"/>
</dbReference>
<dbReference type="EMBL" id="HACM01009153">
    <property type="protein sequence ID" value="CRZ09595.1"/>
    <property type="molecule type" value="Transcribed_RNA"/>
</dbReference>
<dbReference type="InterPro" id="IPR004888">
    <property type="entry name" value="Glycoside_hydrolase_63"/>
</dbReference>
<dbReference type="InterPro" id="IPR008928">
    <property type="entry name" value="6-hairpin_glycosidase_sf"/>
</dbReference>
<evidence type="ECO:0000256" key="12">
    <source>
        <dbReference type="RuleBase" id="RU368089"/>
    </source>
</evidence>
<evidence type="ECO:0000256" key="4">
    <source>
        <dbReference type="ARBA" id="ARBA00022801"/>
    </source>
</evidence>
<reference evidence="16" key="1">
    <citation type="submission" date="2015-04" db="EMBL/GenBank/DDBJ databases">
        <title>The genome sequence of the plant pathogenic Rhizarian Plasmodiophora brassicae reveals insights in its biotrophic life cycle and the origin of chitin synthesis.</title>
        <authorList>
            <person name="Schwelm A."/>
            <person name="Fogelqvist J."/>
            <person name="Knaust A."/>
            <person name="Julke S."/>
            <person name="Lilja T."/>
            <person name="Dhandapani V."/>
            <person name="Bonilla-Rosso G."/>
            <person name="Karlsson M."/>
            <person name="Shevchenko A."/>
            <person name="Choi S.R."/>
            <person name="Kim H.G."/>
            <person name="Park J.Y."/>
            <person name="Lim Y.P."/>
            <person name="Ludwig-Muller J."/>
            <person name="Dixelius C."/>
        </authorList>
    </citation>
    <scope>NUCLEOTIDE SEQUENCE</scope>
    <source>
        <tissue evidence="16">Potato root galls</tissue>
    </source>
</reference>
<keyword evidence="3" id="KW-0812">Transmembrane</keyword>